<name>A0ABQ2KEU4_9MICO</name>
<reference evidence="2" key="1">
    <citation type="journal article" date="2019" name="Int. J. Syst. Evol. Microbiol.">
        <title>The Global Catalogue of Microorganisms (GCM) 10K type strain sequencing project: providing services to taxonomists for standard genome sequencing and annotation.</title>
        <authorList>
            <consortium name="The Broad Institute Genomics Platform"/>
            <consortium name="The Broad Institute Genome Sequencing Center for Infectious Disease"/>
            <person name="Wu L."/>
            <person name="Ma J."/>
        </authorList>
    </citation>
    <scope>NUCLEOTIDE SEQUENCE [LARGE SCALE GENOMIC DNA]</scope>
    <source>
        <strain evidence="2">CGMCC 1.6960</strain>
    </source>
</reference>
<protein>
    <submittedName>
        <fullName evidence="1">Uncharacterized protein</fullName>
    </submittedName>
</protein>
<keyword evidence="2" id="KW-1185">Reference proteome</keyword>
<sequence>MTVMTTAAQAALAAAAAAEIRAASAAVARAARLVEEAEGLVGVHGDDGWLGPARGAFDDACGRLRRAAGVEAHELRLLEGAIEAAL</sequence>
<evidence type="ECO:0000313" key="2">
    <source>
        <dbReference type="Proteomes" id="UP000626982"/>
    </source>
</evidence>
<accession>A0ABQ2KEU4</accession>
<organism evidence="1 2">
    <name type="scientific">Agrococcus terreus</name>
    <dbReference type="NCBI Taxonomy" id="574649"/>
    <lineage>
        <taxon>Bacteria</taxon>
        <taxon>Bacillati</taxon>
        <taxon>Actinomycetota</taxon>
        <taxon>Actinomycetes</taxon>
        <taxon>Micrococcales</taxon>
        <taxon>Microbacteriaceae</taxon>
        <taxon>Agrococcus</taxon>
    </lineage>
</organism>
<dbReference type="EMBL" id="BMLM01000001">
    <property type="protein sequence ID" value="GGN77355.1"/>
    <property type="molecule type" value="Genomic_DNA"/>
</dbReference>
<evidence type="ECO:0000313" key="1">
    <source>
        <dbReference type="EMBL" id="GGN77355.1"/>
    </source>
</evidence>
<comment type="caution">
    <text evidence="1">The sequence shown here is derived from an EMBL/GenBank/DDBJ whole genome shotgun (WGS) entry which is preliminary data.</text>
</comment>
<proteinExistence type="predicted"/>
<dbReference type="Proteomes" id="UP000626982">
    <property type="component" value="Unassembled WGS sequence"/>
</dbReference>
<gene>
    <name evidence="1" type="ORF">GCM10010968_01820</name>
</gene>